<organism evidence="4 5">
    <name type="scientific">Succiniclasticum ruminis DSM 9236</name>
    <dbReference type="NCBI Taxonomy" id="1123323"/>
    <lineage>
        <taxon>Bacteria</taxon>
        <taxon>Bacillati</taxon>
        <taxon>Bacillota</taxon>
        <taxon>Negativicutes</taxon>
        <taxon>Acidaminococcales</taxon>
        <taxon>Acidaminococcaceae</taxon>
        <taxon>Succiniclasticum</taxon>
    </lineage>
</organism>
<keyword evidence="3" id="KW-0812">Transmembrane</keyword>
<name>A0A1I2DX36_9FIRM</name>
<protein>
    <submittedName>
        <fullName evidence="4">Cell division protein FtsB</fullName>
    </submittedName>
</protein>
<evidence type="ECO:0000313" key="4">
    <source>
        <dbReference type="EMBL" id="SFE84811.1"/>
    </source>
</evidence>
<feature type="coiled-coil region" evidence="1">
    <location>
        <begin position="38"/>
        <end position="65"/>
    </location>
</feature>
<feature type="transmembrane region" description="Helical" evidence="3">
    <location>
        <begin position="16"/>
        <end position="32"/>
    </location>
</feature>
<dbReference type="STRING" id="1123323.SAMN05216245_1255"/>
<keyword evidence="1" id="KW-0175">Coiled coil</keyword>
<dbReference type="Proteomes" id="UP000198896">
    <property type="component" value="Unassembled WGS sequence"/>
</dbReference>
<gene>
    <name evidence="4" type="ORF">SAMN05216245_1255</name>
</gene>
<keyword evidence="5" id="KW-1185">Reference proteome</keyword>
<keyword evidence="3" id="KW-0472">Membrane</keyword>
<evidence type="ECO:0000256" key="2">
    <source>
        <dbReference type="SAM" id="MobiDB-lite"/>
    </source>
</evidence>
<feature type="region of interest" description="Disordered" evidence="2">
    <location>
        <begin position="99"/>
        <end position="128"/>
    </location>
</feature>
<evidence type="ECO:0000256" key="1">
    <source>
        <dbReference type="SAM" id="Coils"/>
    </source>
</evidence>
<dbReference type="AlphaFoldDB" id="A0A1I2DX36"/>
<keyword evidence="4" id="KW-0131">Cell cycle</keyword>
<reference evidence="4 5" key="1">
    <citation type="submission" date="2016-10" db="EMBL/GenBank/DDBJ databases">
        <authorList>
            <person name="de Groot N.N."/>
        </authorList>
    </citation>
    <scope>NUCLEOTIDE SEQUENCE [LARGE SCALE GENOMIC DNA]</scope>
    <source>
        <strain evidence="4 5">DSM 9236</strain>
    </source>
</reference>
<feature type="compositionally biased region" description="Basic and acidic residues" evidence="2">
    <location>
        <begin position="99"/>
        <end position="108"/>
    </location>
</feature>
<proteinExistence type="predicted"/>
<evidence type="ECO:0000313" key="5">
    <source>
        <dbReference type="Proteomes" id="UP000198896"/>
    </source>
</evidence>
<sequence>MATRDNEKKSRIARDFRRVLIVLVIIFVAILGRQEYKIYQIQKETEATQKRVEELQKLQADLEAERKRLYDPKYIEKLAREDHNYVKKDEVPIFIVKDKQEDKKDTGDGKGNNEQPGKKESAEKKTVN</sequence>
<dbReference type="RefSeq" id="WP_143089442.1">
    <property type="nucleotide sequence ID" value="NZ_FONL01000025.1"/>
</dbReference>
<keyword evidence="4" id="KW-0132">Cell division</keyword>
<dbReference type="InterPro" id="IPR007060">
    <property type="entry name" value="FtsL/DivIC"/>
</dbReference>
<dbReference type="EMBL" id="FONL01000025">
    <property type="protein sequence ID" value="SFE84811.1"/>
    <property type="molecule type" value="Genomic_DNA"/>
</dbReference>
<dbReference type="Pfam" id="PF04977">
    <property type="entry name" value="DivIC"/>
    <property type="match status" value="1"/>
</dbReference>
<evidence type="ECO:0000256" key="3">
    <source>
        <dbReference type="SAM" id="Phobius"/>
    </source>
</evidence>
<accession>A0A1I2DX36</accession>
<dbReference type="OrthoDB" id="3036007at2"/>
<dbReference type="GO" id="GO:0051301">
    <property type="term" value="P:cell division"/>
    <property type="evidence" value="ECO:0007669"/>
    <property type="project" value="UniProtKB-KW"/>
</dbReference>
<keyword evidence="3" id="KW-1133">Transmembrane helix</keyword>
<feature type="compositionally biased region" description="Basic and acidic residues" evidence="2">
    <location>
        <begin position="116"/>
        <end position="128"/>
    </location>
</feature>